<dbReference type="PATRIC" id="fig|576611.7.peg.1136"/>
<keyword evidence="5" id="KW-1185">Reference proteome</keyword>
<dbReference type="OrthoDB" id="9180899at2"/>
<gene>
    <name evidence="4" type="ORF">CL55_00011200</name>
</gene>
<evidence type="ECO:0000256" key="2">
    <source>
        <dbReference type="ARBA" id="ARBA00019418"/>
    </source>
</evidence>
<evidence type="ECO:0000256" key="3">
    <source>
        <dbReference type="ARBA" id="ARBA00023186"/>
    </source>
</evidence>
<dbReference type="HOGENOM" id="CLU_103054_2_3_4"/>
<evidence type="ECO:0000313" key="4">
    <source>
        <dbReference type="EMBL" id="AKD25453.1"/>
    </source>
</evidence>
<dbReference type="Gene3D" id="1.10.150.250">
    <property type="entry name" value="Flavinator of succinate dehydrogenase"/>
    <property type="match status" value="1"/>
</dbReference>
<evidence type="ECO:0000313" key="5">
    <source>
        <dbReference type="Proteomes" id="UP000061135"/>
    </source>
</evidence>
<dbReference type="SUPFAM" id="SSF109910">
    <property type="entry name" value="YgfY-like"/>
    <property type="match status" value="1"/>
</dbReference>
<dbReference type="InterPro" id="IPR005631">
    <property type="entry name" value="SDH"/>
</dbReference>
<dbReference type="InterPro" id="IPR036714">
    <property type="entry name" value="SDH_sf"/>
</dbReference>
<dbReference type="RefSeq" id="WP_046330234.1">
    <property type="nucleotide sequence ID" value="NZ_CP007501.1"/>
</dbReference>
<dbReference type="KEGG" id="pdq:CL55_00011200"/>
<protein>
    <recommendedName>
        <fullName evidence="2">FAD assembly factor SdhE</fullName>
    </recommendedName>
</protein>
<sequence>MTLSNAELYRLKSDARRGLLENDLILQRFFERYGSQLSVEDGKVLSQLFALEDNDLMDLLIGRRDSVAGLEKESQEDSFKAVLQKLRQK</sequence>
<dbReference type="AlphaFoldDB" id="A0A0E3V1H1"/>
<dbReference type="Pfam" id="PF03937">
    <property type="entry name" value="Sdh5"/>
    <property type="match status" value="1"/>
</dbReference>
<comment type="similarity">
    <text evidence="1">Belongs to the SdhE FAD assembly factor family.</text>
</comment>
<dbReference type="Proteomes" id="UP000061135">
    <property type="component" value="Chromosome"/>
</dbReference>
<dbReference type="STRING" id="1835254.CL55_00011200"/>
<name>A0A0E3V1H1_9BURK</name>
<accession>A0A0E3V1H1</accession>
<proteinExistence type="inferred from homology"/>
<organism evidence="4 5">
    <name type="scientific">Polynucleobacter duraquae</name>
    <dbReference type="NCBI Taxonomy" id="1835254"/>
    <lineage>
        <taxon>Bacteria</taxon>
        <taxon>Pseudomonadati</taxon>
        <taxon>Pseudomonadota</taxon>
        <taxon>Betaproteobacteria</taxon>
        <taxon>Burkholderiales</taxon>
        <taxon>Burkholderiaceae</taxon>
        <taxon>Polynucleobacter</taxon>
    </lineage>
</organism>
<dbReference type="EMBL" id="CP007501">
    <property type="protein sequence ID" value="AKD25453.1"/>
    <property type="molecule type" value="Genomic_DNA"/>
</dbReference>
<evidence type="ECO:0000256" key="1">
    <source>
        <dbReference type="ARBA" id="ARBA00008571"/>
    </source>
</evidence>
<reference evidence="4 5" key="1">
    <citation type="submission" date="2014-03" db="EMBL/GenBank/DDBJ databases">
        <title>Genome of Polynucleobacter strain MWH-MoK4.</title>
        <authorList>
            <person name="Hahn M.W."/>
        </authorList>
    </citation>
    <scope>NUCLEOTIDE SEQUENCE [LARGE SCALE GENOMIC DNA]</scope>
    <source>
        <strain evidence="4 5">MWH-MoK4</strain>
    </source>
</reference>
<keyword evidence="3" id="KW-0143">Chaperone</keyword>